<dbReference type="SUPFAM" id="SSF52047">
    <property type="entry name" value="RNI-like"/>
    <property type="match status" value="1"/>
</dbReference>
<dbReference type="PANTHER" id="PTHR24111:SF0">
    <property type="entry name" value="LEUCINE-RICH REPEAT-CONTAINING PROTEIN"/>
    <property type="match status" value="1"/>
</dbReference>
<reference evidence="2" key="2">
    <citation type="submission" date="2021-09" db="EMBL/GenBank/DDBJ databases">
        <authorList>
            <person name="Jia N."/>
            <person name="Wang J."/>
            <person name="Shi W."/>
            <person name="Du L."/>
            <person name="Sun Y."/>
            <person name="Zhan W."/>
            <person name="Jiang J."/>
            <person name="Wang Q."/>
            <person name="Zhang B."/>
            <person name="Ji P."/>
            <person name="Sakyi L.B."/>
            <person name="Cui X."/>
            <person name="Yuan T."/>
            <person name="Jiang B."/>
            <person name="Yang W."/>
            <person name="Lam T.T.-Y."/>
            <person name="Chang Q."/>
            <person name="Ding S."/>
            <person name="Wang X."/>
            <person name="Zhu J."/>
            <person name="Ruan X."/>
            <person name="Zhao L."/>
            <person name="Wei J."/>
            <person name="Que T."/>
            <person name="Du C."/>
            <person name="Cheng J."/>
            <person name="Dai P."/>
            <person name="Han X."/>
            <person name="Huang E."/>
            <person name="Gao Y."/>
            <person name="Liu J."/>
            <person name="Shao H."/>
            <person name="Ye R."/>
            <person name="Li L."/>
            <person name="Wei W."/>
            <person name="Wang X."/>
            <person name="Wang C."/>
            <person name="Huo Q."/>
            <person name="Li W."/>
            <person name="Guo W."/>
            <person name="Chen H."/>
            <person name="Chen S."/>
            <person name="Zhou L."/>
            <person name="Zhou L."/>
            <person name="Ni X."/>
            <person name="Tian J."/>
            <person name="Zhou Y."/>
            <person name="Sheng Y."/>
            <person name="Liu T."/>
            <person name="Pan Y."/>
            <person name="Xia L."/>
            <person name="Li J."/>
            <person name="Zhao F."/>
            <person name="Cao W."/>
        </authorList>
    </citation>
    <scope>NUCLEOTIDE SEQUENCE</scope>
    <source>
        <strain evidence="2">Rsan-2018</strain>
        <tissue evidence="2">Larvae</tissue>
    </source>
</reference>
<protein>
    <recommendedName>
        <fullName evidence="4">Nlr family card domain protein</fullName>
    </recommendedName>
</protein>
<accession>A0A9D4PIW1</accession>
<reference evidence="2" key="1">
    <citation type="journal article" date="2020" name="Cell">
        <title>Large-Scale Comparative Analyses of Tick Genomes Elucidate Their Genetic Diversity and Vector Capacities.</title>
        <authorList>
            <consortium name="Tick Genome and Microbiome Consortium (TIGMIC)"/>
            <person name="Jia N."/>
            <person name="Wang J."/>
            <person name="Shi W."/>
            <person name="Du L."/>
            <person name="Sun Y."/>
            <person name="Zhan W."/>
            <person name="Jiang J.F."/>
            <person name="Wang Q."/>
            <person name="Zhang B."/>
            <person name="Ji P."/>
            <person name="Bell-Sakyi L."/>
            <person name="Cui X.M."/>
            <person name="Yuan T.T."/>
            <person name="Jiang B.G."/>
            <person name="Yang W.F."/>
            <person name="Lam T.T."/>
            <person name="Chang Q.C."/>
            <person name="Ding S.J."/>
            <person name="Wang X.J."/>
            <person name="Zhu J.G."/>
            <person name="Ruan X.D."/>
            <person name="Zhao L."/>
            <person name="Wei J.T."/>
            <person name="Ye R.Z."/>
            <person name="Que T.C."/>
            <person name="Du C.H."/>
            <person name="Zhou Y.H."/>
            <person name="Cheng J.X."/>
            <person name="Dai P.F."/>
            <person name="Guo W.B."/>
            <person name="Han X.H."/>
            <person name="Huang E.J."/>
            <person name="Li L.F."/>
            <person name="Wei W."/>
            <person name="Gao Y.C."/>
            <person name="Liu J.Z."/>
            <person name="Shao H.Z."/>
            <person name="Wang X."/>
            <person name="Wang C.C."/>
            <person name="Yang T.C."/>
            <person name="Huo Q.B."/>
            <person name="Li W."/>
            <person name="Chen H.Y."/>
            <person name="Chen S.E."/>
            <person name="Zhou L.G."/>
            <person name="Ni X.B."/>
            <person name="Tian J.H."/>
            <person name="Sheng Y."/>
            <person name="Liu T."/>
            <person name="Pan Y.S."/>
            <person name="Xia L.Y."/>
            <person name="Li J."/>
            <person name="Zhao F."/>
            <person name="Cao W.C."/>
        </authorList>
    </citation>
    <scope>NUCLEOTIDE SEQUENCE</scope>
    <source>
        <strain evidence="2">Rsan-2018</strain>
    </source>
</reference>
<comment type="caution">
    <text evidence="2">The sequence shown here is derived from an EMBL/GenBank/DDBJ whole genome shotgun (WGS) entry which is preliminary data.</text>
</comment>
<keyword evidence="1" id="KW-0677">Repeat</keyword>
<dbReference type="InterPro" id="IPR032675">
    <property type="entry name" value="LRR_dom_sf"/>
</dbReference>
<dbReference type="PANTHER" id="PTHR24111">
    <property type="entry name" value="LEUCINE-RICH REPEAT-CONTAINING PROTEIN 34"/>
    <property type="match status" value="1"/>
</dbReference>
<proteinExistence type="predicted"/>
<evidence type="ECO:0008006" key="4">
    <source>
        <dbReference type="Google" id="ProtNLM"/>
    </source>
</evidence>
<dbReference type="Gene3D" id="3.80.10.10">
    <property type="entry name" value="Ribonuclease Inhibitor"/>
    <property type="match status" value="2"/>
</dbReference>
<dbReference type="Proteomes" id="UP000821837">
    <property type="component" value="Unassembled WGS sequence"/>
</dbReference>
<sequence>MTQKVRIGTEEMDSEEINRRFPGLRLKVPCSAKCGVSGEDGFSISTSICHIFQNLSRWNCVLGHVGLQLRELRGPGKLSLVRVAYRGQGGCMLQERSHHARILIRVLLVQHRCVESLHVDDALVEGSGLGEFRECVVSTFRENTSLRTLILGSLFSEYRSIREELFEAIATMTNLCELAVLGSAAGPLVVLDAVCKILVDTTCLATLTIPRLVYDDGSATRLIAALQRNNTVQNLSLHVSVMHSYMQNGIPRFSHFLANSTQLASLSVEGADTDPVSTFQHIKCIVAPFRIRGNLQKLRLTGFLLGAHCACLFAALVYGKKVCLKSLDIGGCRWRPKSRLQRTRDAEPSEDEQLGRPTIAHRSCRWIQAFDPTTRVQLSFMALSFEGLEPEDLRLLLKAALSVEPLKTISLRGVPLDKLKTVCRAIRETGMSGRVSIEGTYLIDSSGLYDLVDYPEALSKVAVRFFPEQTPRAFENAVRLACCWHRVTILTLSLAQSILLNGYTFRALCKCLNTNNSLRALSLNGCDDPDLSRSPRLAGHPYSLLLDMIFKNTTIQALRLNGLRMGREDLRFFVAGVVASKSLCELAFVSCDPAENDMFLKLLAPIFHRNQTISYVRLLESTDCARDDWLVIENVIGRNMGLLTCASHYFVGKDYSPRCDAALAVVFGTNALMKRVEELVNDDETTNHFRRSCGV</sequence>
<dbReference type="EMBL" id="JABSTV010001253">
    <property type="protein sequence ID" value="KAH7942860.1"/>
    <property type="molecule type" value="Genomic_DNA"/>
</dbReference>
<evidence type="ECO:0000313" key="3">
    <source>
        <dbReference type="Proteomes" id="UP000821837"/>
    </source>
</evidence>
<keyword evidence="3" id="KW-1185">Reference proteome</keyword>
<evidence type="ECO:0000313" key="2">
    <source>
        <dbReference type="EMBL" id="KAH7942860.1"/>
    </source>
</evidence>
<dbReference type="AlphaFoldDB" id="A0A9D4PIW1"/>
<gene>
    <name evidence="2" type="ORF">HPB52_002037</name>
</gene>
<evidence type="ECO:0000256" key="1">
    <source>
        <dbReference type="ARBA" id="ARBA00022737"/>
    </source>
</evidence>
<name>A0A9D4PIW1_RHISA</name>
<organism evidence="2 3">
    <name type="scientific">Rhipicephalus sanguineus</name>
    <name type="common">Brown dog tick</name>
    <name type="synonym">Ixodes sanguineus</name>
    <dbReference type="NCBI Taxonomy" id="34632"/>
    <lineage>
        <taxon>Eukaryota</taxon>
        <taxon>Metazoa</taxon>
        <taxon>Ecdysozoa</taxon>
        <taxon>Arthropoda</taxon>
        <taxon>Chelicerata</taxon>
        <taxon>Arachnida</taxon>
        <taxon>Acari</taxon>
        <taxon>Parasitiformes</taxon>
        <taxon>Ixodida</taxon>
        <taxon>Ixodoidea</taxon>
        <taxon>Ixodidae</taxon>
        <taxon>Rhipicephalinae</taxon>
        <taxon>Rhipicephalus</taxon>
        <taxon>Rhipicephalus</taxon>
    </lineage>
</organism>
<dbReference type="InterPro" id="IPR052201">
    <property type="entry name" value="LRR-containing_regulator"/>
</dbReference>
<dbReference type="VEuPathDB" id="VectorBase:RSAN_042673"/>